<keyword evidence="4" id="KW-0430">Lectin</keyword>
<keyword evidence="5" id="KW-1185">Reference proteome</keyword>
<dbReference type="InterPro" id="IPR013320">
    <property type="entry name" value="ConA-like_dom_sf"/>
</dbReference>
<dbReference type="STRING" id="1123071.SAMN02745181_3350"/>
<dbReference type="SMART" id="SM00560">
    <property type="entry name" value="LamGL"/>
    <property type="match status" value="1"/>
</dbReference>
<evidence type="ECO:0000259" key="3">
    <source>
        <dbReference type="SMART" id="SM00560"/>
    </source>
</evidence>
<keyword evidence="1" id="KW-0732">Signal</keyword>
<dbReference type="RefSeq" id="WP_143184905.1">
    <property type="nucleotide sequence ID" value="NZ_FQYR01000006.1"/>
</dbReference>
<dbReference type="EMBL" id="FQYR01000006">
    <property type="protein sequence ID" value="SHK17677.1"/>
    <property type="molecule type" value="Genomic_DNA"/>
</dbReference>
<organism evidence="4 5">
    <name type="scientific">Rubritalea squalenifaciens DSM 18772</name>
    <dbReference type="NCBI Taxonomy" id="1123071"/>
    <lineage>
        <taxon>Bacteria</taxon>
        <taxon>Pseudomonadati</taxon>
        <taxon>Verrucomicrobiota</taxon>
        <taxon>Verrucomicrobiia</taxon>
        <taxon>Verrucomicrobiales</taxon>
        <taxon>Rubritaleaceae</taxon>
        <taxon>Rubritalea</taxon>
    </lineage>
</organism>
<dbReference type="InParanoid" id="A0A1M6QC69"/>
<dbReference type="Pfam" id="PF13385">
    <property type="entry name" value="Laminin_G_3"/>
    <property type="match status" value="1"/>
</dbReference>
<dbReference type="SUPFAM" id="SSF49899">
    <property type="entry name" value="Concanavalin A-like lectins/glucanases"/>
    <property type="match status" value="1"/>
</dbReference>
<evidence type="ECO:0000313" key="5">
    <source>
        <dbReference type="Proteomes" id="UP000184510"/>
    </source>
</evidence>
<feature type="domain" description="LamG-like jellyroll fold" evidence="3">
    <location>
        <begin position="12"/>
        <end position="110"/>
    </location>
</feature>
<dbReference type="Gene3D" id="2.60.120.200">
    <property type="match status" value="1"/>
</dbReference>
<gene>
    <name evidence="4" type="ORF">SAMN02745181_3350</name>
</gene>
<dbReference type="OrthoDB" id="9801455at2"/>
<proteinExistence type="predicted"/>
<dbReference type="GO" id="GO:0030246">
    <property type="term" value="F:carbohydrate binding"/>
    <property type="evidence" value="ECO:0007669"/>
    <property type="project" value="UniProtKB-KW"/>
</dbReference>
<reference evidence="4 5" key="1">
    <citation type="submission" date="2016-11" db="EMBL/GenBank/DDBJ databases">
        <authorList>
            <person name="Jaros S."/>
            <person name="Januszkiewicz K."/>
            <person name="Wedrychowicz H."/>
        </authorList>
    </citation>
    <scope>NUCLEOTIDE SEQUENCE [LARGE SCALE GENOMIC DNA]</scope>
    <source>
        <strain evidence="4 5">DSM 18772</strain>
    </source>
</reference>
<dbReference type="InterPro" id="IPR006558">
    <property type="entry name" value="LamG-like"/>
</dbReference>
<evidence type="ECO:0000256" key="1">
    <source>
        <dbReference type="ARBA" id="ARBA00022729"/>
    </source>
</evidence>
<sequence>MKGIYSGVLSSYNPNTSGTFQIDMGNGFHYRGSQSASFGAAPLNEWVHLVISCDGTDTKLFYNGQLVQTLTGVANDLFDGIHLGVNRNQGNFFQGSIDEFRFYSGALTDSEVISLYGSYN</sequence>
<evidence type="ECO:0000313" key="4">
    <source>
        <dbReference type="EMBL" id="SHK17677.1"/>
    </source>
</evidence>
<dbReference type="AlphaFoldDB" id="A0A1M6QC69"/>
<name>A0A1M6QC69_9BACT</name>
<dbReference type="Proteomes" id="UP000184510">
    <property type="component" value="Unassembled WGS sequence"/>
</dbReference>
<keyword evidence="2" id="KW-1015">Disulfide bond</keyword>
<accession>A0A1M6QC69</accession>
<protein>
    <submittedName>
        <fullName evidence="4">Concanavalin A-like lectin/glucanases superfamily protein</fullName>
    </submittedName>
</protein>
<evidence type="ECO:0000256" key="2">
    <source>
        <dbReference type="ARBA" id="ARBA00023157"/>
    </source>
</evidence>